<evidence type="ECO:0000313" key="11">
    <source>
        <dbReference type="Proteomes" id="UP000683213"/>
    </source>
</evidence>
<dbReference type="InterPro" id="IPR004087">
    <property type="entry name" value="KH_dom"/>
</dbReference>
<dbReference type="FunFam" id="3.30.300.20:FF:000001">
    <property type="entry name" value="30S ribosomal protein S3"/>
    <property type="match status" value="1"/>
</dbReference>
<sequence length="319" mass="35827">MIEKTFIEQGIKRSQLEEYLRKELEKAGFTKSDVVKTPLVTRIIVNVTRPGLAIGKSGQNIRQLTEMIESKFKIENPQIEIKEITEPNLDAIAVVNKVKALIERGYSWRSVAYKASHDIMSAGAQGVDLVLAGKLTGKGGRKRKQRIAEGYMKKVGFQSSWVDMAKATAYPKPGAIGIKVRIVRPGIVFPDKIDVKKLLEDRKAKEEEKKADSVEEKTAEKKVEETSEQKKAEKKEIKEPEEKEAGEKKKAEKTGKHEEKKAGKKEEKQEEAEEHHKKAEKAENKSFSTETGKGKQKKVEAKVIAAKEKKVVKEHKGGK</sequence>
<dbReference type="Gene3D" id="3.30.300.20">
    <property type="match status" value="1"/>
</dbReference>
<evidence type="ECO:0000256" key="1">
    <source>
        <dbReference type="ARBA" id="ARBA00010761"/>
    </source>
</evidence>
<feature type="compositionally biased region" description="Basic and acidic residues" evidence="8">
    <location>
        <begin position="203"/>
        <end position="284"/>
    </location>
</feature>
<dbReference type="Gene3D" id="3.30.1140.32">
    <property type="entry name" value="Ribosomal protein S3, C-terminal domain"/>
    <property type="match status" value="1"/>
</dbReference>
<dbReference type="PROSITE" id="PS50084">
    <property type="entry name" value="KH_TYPE_1"/>
    <property type="match status" value="1"/>
</dbReference>
<gene>
    <name evidence="10" type="ORF">J4224_02905</name>
</gene>
<dbReference type="InterPro" id="IPR001351">
    <property type="entry name" value="Ribosomal_uS3_C"/>
</dbReference>
<evidence type="ECO:0000256" key="8">
    <source>
        <dbReference type="SAM" id="MobiDB-lite"/>
    </source>
</evidence>
<evidence type="ECO:0000259" key="9">
    <source>
        <dbReference type="PROSITE" id="PS50823"/>
    </source>
</evidence>
<dbReference type="PANTHER" id="PTHR11760:SF32">
    <property type="entry name" value="SMALL RIBOSOMAL SUBUNIT PROTEIN US3"/>
    <property type="match status" value="1"/>
</dbReference>
<dbReference type="AlphaFoldDB" id="A0A8T4KY66"/>
<feature type="domain" description="KH type-2" evidence="9">
    <location>
        <begin position="16"/>
        <end position="85"/>
    </location>
</feature>
<dbReference type="InterPro" id="IPR004044">
    <property type="entry name" value="KH_dom_type_2"/>
</dbReference>
<evidence type="ECO:0000256" key="3">
    <source>
        <dbReference type="ARBA" id="ARBA00022884"/>
    </source>
</evidence>
<dbReference type="GO" id="GO:0022627">
    <property type="term" value="C:cytosolic small ribosomal subunit"/>
    <property type="evidence" value="ECO:0007669"/>
    <property type="project" value="UniProtKB-UniRule"/>
</dbReference>
<dbReference type="PROSITE" id="PS50823">
    <property type="entry name" value="KH_TYPE_2"/>
    <property type="match status" value="1"/>
</dbReference>
<dbReference type="Pfam" id="PF07650">
    <property type="entry name" value="KH_2"/>
    <property type="match status" value="1"/>
</dbReference>
<comment type="caution">
    <text evidence="10">The sequence shown here is derived from an EMBL/GenBank/DDBJ whole genome shotgun (WGS) entry which is preliminary data.</text>
</comment>
<dbReference type="NCBIfam" id="NF003219">
    <property type="entry name" value="PRK04191.1"/>
    <property type="match status" value="1"/>
</dbReference>
<dbReference type="InterPro" id="IPR036419">
    <property type="entry name" value="Ribosomal_S3_C_sf"/>
</dbReference>
<evidence type="ECO:0000256" key="2">
    <source>
        <dbReference type="ARBA" id="ARBA00022730"/>
    </source>
</evidence>
<evidence type="ECO:0000256" key="5">
    <source>
        <dbReference type="ARBA" id="ARBA00023274"/>
    </source>
</evidence>
<dbReference type="NCBIfam" id="TIGR01008">
    <property type="entry name" value="uS3_euk_arch"/>
    <property type="match status" value="1"/>
</dbReference>
<dbReference type="InterPro" id="IPR057258">
    <property type="entry name" value="Ribosomal_uS3"/>
</dbReference>
<dbReference type="SUPFAM" id="SSF54814">
    <property type="entry name" value="Prokaryotic type KH domain (KH-domain type II)"/>
    <property type="match status" value="1"/>
</dbReference>
<dbReference type="InterPro" id="IPR009019">
    <property type="entry name" value="KH_sf_prok-type"/>
</dbReference>
<organism evidence="10 11">
    <name type="scientific">Candidatus Iainarchaeum sp</name>
    <dbReference type="NCBI Taxonomy" id="3101447"/>
    <lineage>
        <taxon>Archaea</taxon>
        <taxon>Candidatus Iainarchaeota</taxon>
        <taxon>Candidatus Iainarchaeia</taxon>
        <taxon>Candidatus Iainarchaeales</taxon>
        <taxon>Candidatus Iainarchaeaceae</taxon>
        <taxon>Candidatus Iainarchaeum</taxon>
    </lineage>
</organism>
<keyword evidence="3 7" id="KW-0694">RNA-binding</keyword>
<dbReference type="CDD" id="cd02411">
    <property type="entry name" value="KH-II_30S_S3_arch"/>
    <property type="match status" value="1"/>
</dbReference>
<dbReference type="EMBL" id="JAGVWF010000038">
    <property type="protein sequence ID" value="MBS3059351.1"/>
    <property type="molecule type" value="Genomic_DNA"/>
</dbReference>
<keyword evidence="4 10" id="KW-0689">Ribosomal protein</keyword>
<keyword evidence="5" id="KW-0687">Ribonucleoprotein</keyword>
<comment type="similarity">
    <text evidence="1">Belongs to the universal ribosomal protein uS3 family.</text>
</comment>
<reference evidence="10" key="1">
    <citation type="submission" date="2021-03" db="EMBL/GenBank/DDBJ databases">
        <authorList>
            <person name="Jaffe A."/>
        </authorList>
    </citation>
    <scope>NUCLEOTIDE SEQUENCE</scope>
    <source>
        <strain evidence="10">RIFCSPHIGHO2_01_FULL_GW2011_AR10_43_9</strain>
    </source>
</reference>
<reference evidence="10" key="2">
    <citation type="submission" date="2021-05" db="EMBL/GenBank/DDBJ databases">
        <title>Protein family content uncovers lineage relationships and bacterial pathway maintenance mechanisms in DPANN archaea.</title>
        <authorList>
            <person name="Castelle C.J."/>
            <person name="Meheust R."/>
            <person name="Jaffe A.L."/>
            <person name="Seitz K."/>
            <person name="Gong X."/>
            <person name="Baker B.J."/>
            <person name="Banfield J.F."/>
        </authorList>
    </citation>
    <scope>NUCLEOTIDE SEQUENCE</scope>
    <source>
        <strain evidence="10">RIFCSPHIGHO2_01_FULL_GW2011_AR10_43_9</strain>
    </source>
</reference>
<dbReference type="Proteomes" id="UP000683213">
    <property type="component" value="Unassembled WGS sequence"/>
</dbReference>
<dbReference type="SMART" id="SM00322">
    <property type="entry name" value="KH"/>
    <property type="match status" value="1"/>
</dbReference>
<dbReference type="GO" id="GO:0006412">
    <property type="term" value="P:translation"/>
    <property type="evidence" value="ECO:0007669"/>
    <property type="project" value="UniProtKB-UniRule"/>
</dbReference>
<dbReference type="GO" id="GO:0019843">
    <property type="term" value="F:rRNA binding"/>
    <property type="evidence" value="ECO:0007669"/>
    <property type="project" value="UniProtKB-KW"/>
</dbReference>
<evidence type="ECO:0000256" key="7">
    <source>
        <dbReference type="PROSITE-ProRule" id="PRU00118"/>
    </source>
</evidence>
<evidence type="ECO:0000256" key="4">
    <source>
        <dbReference type="ARBA" id="ARBA00022980"/>
    </source>
</evidence>
<name>A0A8T4KY66_9ARCH</name>
<proteinExistence type="inferred from homology"/>
<protein>
    <recommendedName>
        <fullName evidence="6">30S ribosomal protein S3</fullName>
    </recommendedName>
</protein>
<evidence type="ECO:0000313" key="10">
    <source>
        <dbReference type="EMBL" id="MBS3059351.1"/>
    </source>
</evidence>
<feature type="region of interest" description="Disordered" evidence="8">
    <location>
        <begin position="203"/>
        <end position="301"/>
    </location>
</feature>
<dbReference type="Pfam" id="PF00189">
    <property type="entry name" value="Ribosomal_S3_C"/>
    <property type="match status" value="1"/>
</dbReference>
<keyword evidence="2" id="KW-0699">rRNA-binding</keyword>
<dbReference type="InterPro" id="IPR005703">
    <property type="entry name" value="Ribosomal_uS3_euk/arc"/>
</dbReference>
<dbReference type="GO" id="GO:0003735">
    <property type="term" value="F:structural constituent of ribosome"/>
    <property type="evidence" value="ECO:0007669"/>
    <property type="project" value="UniProtKB-UniRule"/>
</dbReference>
<dbReference type="PANTHER" id="PTHR11760">
    <property type="entry name" value="30S/40S RIBOSOMAL PROTEIN S3"/>
    <property type="match status" value="1"/>
</dbReference>
<accession>A0A8T4KY66</accession>
<evidence type="ECO:0000256" key="6">
    <source>
        <dbReference type="NCBIfam" id="TIGR01008"/>
    </source>
</evidence>
<dbReference type="InterPro" id="IPR015946">
    <property type="entry name" value="KH_dom-like_a/b"/>
</dbReference>
<dbReference type="SUPFAM" id="SSF54821">
    <property type="entry name" value="Ribosomal protein S3 C-terminal domain"/>
    <property type="match status" value="1"/>
</dbReference>